<dbReference type="Pfam" id="PF21269">
    <property type="entry name" value="TreT_GT1"/>
    <property type="match status" value="1"/>
</dbReference>
<comment type="similarity">
    <text evidence="1">Belongs to the glycosyltransferase group 1 family. Glycosyltransferase 4 subfamily.</text>
</comment>
<evidence type="ECO:0000259" key="7">
    <source>
        <dbReference type="Pfam" id="PF00534"/>
    </source>
</evidence>
<sequence length="494" mass="54482">MVHVVEPRHPVSLADYESVAPLSATVRNLRQEAESRLPVLDGRRVVMVNSTSHGGGVAELLPPLLALMRELGVDAQWIVMETHDPAFFRLTKRLHNLIHGIGDPALGRAEHDLYEQVSLENADKIEKFLSPGDVLVVHDPQPMGAGAKLREKLDIAAIWRCHIGLDRATPQTRAAWDFLEGYAEPYDHAVFTAPEYIPTCFAGRASIIHPAIDPLSYKNRNLSVHELVGTLANAALIKPWGPVMTPPFAEPAERLQPGGSWAPATEPEDFGLLFRPIVTQISRWDRLKGFVPLMEGFIALKQDLEARTDLSDEHRHMLQLVRLVLAGPDPTSIDDDPEGKEVLAELCAAYEAMPPQIQSDVAIVSLPMASKKNNALIVNALQRCSDVVVQNSLQEGFGLTVTEPMWKGTALMGSSAVGIRQQIRPGLDGLLVKDAEDAGEIAKTLDTLLRDRSKRVALGRSAQQRVYDQFLVFTQVQRWLELLTNTISARWPAG</sequence>
<dbReference type="GO" id="GO:0016757">
    <property type="term" value="F:glycosyltransferase activity"/>
    <property type="evidence" value="ECO:0007669"/>
    <property type="project" value="UniProtKB-KW"/>
</dbReference>
<evidence type="ECO:0000256" key="6">
    <source>
        <dbReference type="ARBA" id="ARBA00023277"/>
    </source>
</evidence>
<dbReference type="RefSeq" id="WP_069441660.1">
    <property type="nucleotide sequence ID" value="NZ_LPWF01000024.1"/>
</dbReference>
<dbReference type="EMBL" id="LPWF01000024">
    <property type="protein sequence ID" value="ODR97840.1"/>
    <property type="molecule type" value="Genomic_DNA"/>
</dbReference>
<dbReference type="Gene3D" id="3.40.50.2000">
    <property type="entry name" value="Glycogen Phosphorylase B"/>
    <property type="match status" value="2"/>
</dbReference>
<keyword evidence="10" id="KW-1185">Reference proteome</keyword>
<dbReference type="AlphaFoldDB" id="A0A1E3VWD2"/>
<evidence type="ECO:0000256" key="3">
    <source>
        <dbReference type="ARBA" id="ARBA00022526"/>
    </source>
</evidence>
<dbReference type="InterPro" id="IPR001296">
    <property type="entry name" value="Glyco_trans_1"/>
</dbReference>
<dbReference type="SUPFAM" id="SSF53756">
    <property type="entry name" value="UDP-Glycosyltransferase/glycogen phosphorylase"/>
    <property type="match status" value="1"/>
</dbReference>
<feature type="domain" description="Trehalose synthase N-terminal" evidence="8">
    <location>
        <begin position="47"/>
        <end position="197"/>
    </location>
</feature>
<organism evidence="9 10">
    <name type="scientific">Methyloceanibacter superfactus</name>
    <dbReference type="NCBI Taxonomy" id="1774969"/>
    <lineage>
        <taxon>Bacteria</taxon>
        <taxon>Pseudomonadati</taxon>
        <taxon>Pseudomonadota</taxon>
        <taxon>Alphaproteobacteria</taxon>
        <taxon>Hyphomicrobiales</taxon>
        <taxon>Hyphomicrobiaceae</taxon>
        <taxon>Methyloceanibacter</taxon>
    </lineage>
</organism>
<dbReference type="Proteomes" id="UP000094472">
    <property type="component" value="Unassembled WGS sequence"/>
</dbReference>
<dbReference type="InterPro" id="IPR052078">
    <property type="entry name" value="Trehalose_Metab_GTase"/>
</dbReference>
<evidence type="ECO:0000313" key="9">
    <source>
        <dbReference type="EMBL" id="ODR97840.1"/>
    </source>
</evidence>
<dbReference type="GO" id="GO:0006006">
    <property type="term" value="P:glucose metabolic process"/>
    <property type="evidence" value="ECO:0007669"/>
    <property type="project" value="UniProtKB-KW"/>
</dbReference>
<evidence type="ECO:0000256" key="5">
    <source>
        <dbReference type="ARBA" id="ARBA00022679"/>
    </source>
</evidence>
<keyword evidence="4" id="KW-0328">Glycosyltransferase</keyword>
<dbReference type="InterPro" id="IPR049438">
    <property type="entry name" value="TreT_GT1"/>
</dbReference>
<comment type="subunit">
    <text evidence="2">Homodimer.</text>
</comment>
<name>A0A1E3VWD2_9HYPH</name>
<evidence type="ECO:0000256" key="1">
    <source>
        <dbReference type="ARBA" id="ARBA00009481"/>
    </source>
</evidence>
<dbReference type="STRING" id="1774969.AUC69_01660"/>
<keyword evidence="6" id="KW-0119">Carbohydrate metabolism</keyword>
<feature type="domain" description="Glycosyl transferase family 1" evidence="7">
    <location>
        <begin position="374"/>
        <end position="465"/>
    </location>
</feature>
<evidence type="ECO:0000259" key="8">
    <source>
        <dbReference type="Pfam" id="PF21269"/>
    </source>
</evidence>
<dbReference type="PANTHER" id="PTHR47779:SF1">
    <property type="entry name" value="SYNTHASE (CCG-9), PUTATIVE (AFU_ORTHOLOGUE AFUA_3G12100)-RELATED"/>
    <property type="match status" value="1"/>
</dbReference>
<proteinExistence type="inferred from homology"/>
<gene>
    <name evidence="9" type="ORF">AUC69_01660</name>
</gene>
<reference evidence="9 10" key="1">
    <citation type="journal article" date="2016" name="Environ. Microbiol.">
        <title>New Methyloceanibacter diversity from North Sea sediments includes methanotroph containing solely the soluble methane monooxygenase.</title>
        <authorList>
            <person name="Vekeman B."/>
            <person name="Kerckhof F.M."/>
            <person name="Cremers G."/>
            <person name="de Vos P."/>
            <person name="Vandamme P."/>
            <person name="Boon N."/>
            <person name="Op den Camp H.J."/>
            <person name="Heylen K."/>
        </authorList>
    </citation>
    <scope>NUCLEOTIDE SEQUENCE [LARGE SCALE GENOMIC DNA]</scope>
    <source>
        <strain evidence="9 10">R-67175</strain>
    </source>
</reference>
<accession>A0A1E3VWD2</accession>
<keyword evidence="5 9" id="KW-0808">Transferase</keyword>
<dbReference type="PANTHER" id="PTHR47779">
    <property type="entry name" value="SYNTHASE (CCG-9), PUTATIVE (AFU_ORTHOLOGUE AFUA_3G12100)-RELATED"/>
    <property type="match status" value="1"/>
</dbReference>
<evidence type="ECO:0000313" key="10">
    <source>
        <dbReference type="Proteomes" id="UP000094472"/>
    </source>
</evidence>
<dbReference type="OrthoDB" id="9790710at2"/>
<comment type="caution">
    <text evidence="9">The sequence shown here is derived from an EMBL/GenBank/DDBJ whole genome shotgun (WGS) entry which is preliminary data.</text>
</comment>
<protein>
    <submittedName>
        <fullName evidence="9">Glycosyl transferase family 1</fullName>
    </submittedName>
</protein>
<dbReference type="Pfam" id="PF00534">
    <property type="entry name" value="Glycos_transf_1"/>
    <property type="match status" value="1"/>
</dbReference>
<keyword evidence="3" id="KW-0313">Glucose metabolism</keyword>
<evidence type="ECO:0000256" key="2">
    <source>
        <dbReference type="ARBA" id="ARBA00011738"/>
    </source>
</evidence>
<evidence type="ECO:0000256" key="4">
    <source>
        <dbReference type="ARBA" id="ARBA00022676"/>
    </source>
</evidence>